<evidence type="ECO:0008006" key="4">
    <source>
        <dbReference type="Google" id="ProtNLM"/>
    </source>
</evidence>
<dbReference type="NCBIfam" id="TIGR01764">
    <property type="entry name" value="excise"/>
    <property type="match status" value="1"/>
</dbReference>
<proteinExistence type="predicted"/>
<dbReference type="RefSeq" id="WP_040275507.1">
    <property type="nucleotide sequence ID" value="NZ_CP044211.1"/>
</dbReference>
<organism evidence="2 3">
    <name type="scientific">Rhodococcus ruber</name>
    <dbReference type="NCBI Taxonomy" id="1830"/>
    <lineage>
        <taxon>Bacteria</taxon>
        <taxon>Bacillati</taxon>
        <taxon>Actinomycetota</taxon>
        <taxon>Actinomycetes</taxon>
        <taxon>Mycobacteriales</taxon>
        <taxon>Nocardiaceae</taxon>
        <taxon>Rhodococcus</taxon>
    </lineage>
</organism>
<dbReference type="GO" id="GO:0003677">
    <property type="term" value="F:DNA binding"/>
    <property type="evidence" value="ECO:0007669"/>
    <property type="project" value="InterPro"/>
</dbReference>
<evidence type="ECO:0000256" key="1">
    <source>
        <dbReference type="SAM" id="MobiDB-lite"/>
    </source>
</evidence>
<dbReference type="AlphaFoldDB" id="A0A098BX89"/>
<reference evidence="2 3" key="1">
    <citation type="journal article" date="2014" name="Genome Announc.">
        <title>Draft Genome Sequence of Propane- and Butane-Oxidizing Actinobacterium Rhodococcus ruber IEGM 231.</title>
        <authorList>
            <person name="Ivshina I.B."/>
            <person name="Kuyukina M.S."/>
            <person name="Krivoruchko A.V."/>
            <person name="Barbe V."/>
            <person name="Fischer C."/>
        </authorList>
    </citation>
    <scope>NUCLEOTIDE SEQUENCE [LARGE SCALE GENOMIC DNA]</scope>
</reference>
<feature type="region of interest" description="Disordered" evidence="1">
    <location>
        <begin position="79"/>
        <end position="100"/>
    </location>
</feature>
<name>A0A098BX89_9NOCA</name>
<evidence type="ECO:0000313" key="2">
    <source>
        <dbReference type="EMBL" id="CDZ92341.1"/>
    </source>
</evidence>
<gene>
    <name evidence="2" type="ORF">RHRU231_930220</name>
</gene>
<accession>A0A098BX89</accession>
<sequence>MSQCPNCGTVVPSVYTGPQIHSYETAAKFTSLSIDYIRKAVSSGELLCRRVGRRVTIHHDDLMEWYFRHPSEPVEAWKARRTPLPLSPRPKQSQRRNNWD</sequence>
<dbReference type="GeneID" id="99574444"/>
<dbReference type="EMBL" id="CCSD01000109">
    <property type="protein sequence ID" value="CDZ92341.1"/>
    <property type="molecule type" value="Genomic_DNA"/>
</dbReference>
<dbReference type="InterPro" id="IPR010093">
    <property type="entry name" value="SinI_DNA-bd"/>
</dbReference>
<evidence type="ECO:0000313" key="3">
    <source>
        <dbReference type="Proteomes" id="UP000042997"/>
    </source>
</evidence>
<dbReference type="Proteomes" id="UP000042997">
    <property type="component" value="Unassembled WGS sequence"/>
</dbReference>
<protein>
    <recommendedName>
        <fullName evidence="4">Helix-turn-helix domain-containing protein</fullName>
    </recommendedName>
</protein>